<evidence type="ECO:0000313" key="3">
    <source>
        <dbReference type="Proteomes" id="UP000449547"/>
    </source>
</evidence>
<keyword evidence="3" id="KW-1185">Reference proteome</keyword>
<dbReference type="OrthoDB" id="4025621at2759"/>
<dbReference type="RefSeq" id="XP_034010312.1">
    <property type="nucleotide sequence ID" value="XM_034157833.1"/>
</dbReference>
<feature type="domain" description="F-box" evidence="1">
    <location>
        <begin position="22"/>
        <end position="68"/>
    </location>
</feature>
<protein>
    <recommendedName>
        <fullName evidence="1">F-box domain-containing protein</fullName>
    </recommendedName>
</protein>
<name>A0A642UMF3_DIURU</name>
<dbReference type="Proteomes" id="UP000449547">
    <property type="component" value="Unassembled WGS sequence"/>
</dbReference>
<dbReference type="SUPFAM" id="SSF81383">
    <property type="entry name" value="F-box domain"/>
    <property type="match status" value="1"/>
</dbReference>
<sequence length="440" mass="50234">MRYQFISRRKVLKAEPTPDYPPAHIHSLPPEILTEIFGHVNSKPGLVNLGQTCRRFHQLTVKHIYRELDFNAIKFIEFGINHLPLPKKRGIKESSSCINVIKSITITKPPIPNVQRSIKIAGSYNIETSDDNSTYNTFVQVFRSLLTESYSIQKITLDEVAPNFAFPSDTSRKSSSSVFRKPSKQIRRHLPHLTLKTQSGWTLPARLNQFSAIFDYFDEIDHLELVNFIIDDDFDNATIVKTAVIKKVTFSGCKYSAKKRKVIPLLSSCNTISLERIGAQRDLSLIDYVRGSTDSLSDLEIDMDSALFYNIIGGNKVLNFSKYNPFFRLVCSGEGRYATLKHVFLKNFDISTCVEKNFLEQDDWVIDDQGLGGFLRDMGIVKRLTIQIKSNKVCLKCGHINEDASVEHKVWHKIFKQLEGTNLTIWGPNRLIYKNFSTIS</sequence>
<organism evidence="2 3">
    <name type="scientific">Diutina rugosa</name>
    <name type="common">Yeast</name>
    <name type="synonym">Candida rugosa</name>
    <dbReference type="NCBI Taxonomy" id="5481"/>
    <lineage>
        <taxon>Eukaryota</taxon>
        <taxon>Fungi</taxon>
        <taxon>Dikarya</taxon>
        <taxon>Ascomycota</taxon>
        <taxon>Saccharomycotina</taxon>
        <taxon>Pichiomycetes</taxon>
        <taxon>Debaryomycetaceae</taxon>
        <taxon>Diutina</taxon>
    </lineage>
</organism>
<dbReference type="Pfam" id="PF12937">
    <property type="entry name" value="F-box-like"/>
    <property type="match status" value="1"/>
</dbReference>
<evidence type="ECO:0000259" key="1">
    <source>
        <dbReference type="PROSITE" id="PS50181"/>
    </source>
</evidence>
<dbReference type="EMBL" id="SWFT01000149">
    <property type="protein sequence ID" value="KAA8898055.1"/>
    <property type="molecule type" value="Genomic_DNA"/>
</dbReference>
<accession>A0A642UMF3</accession>
<dbReference type="InterPro" id="IPR001810">
    <property type="entry name" value="F-box_dom"/>
</dbReference>
<dbReference type="PROSITE" id="PS50181">
    <property type="entry name" value="FBOX"/>
    <property type="match status" value="1"/>
</dbReference>
<dbReference type="Gene3D" id="1.20.1280.50">
    <property type="match status" value="1"/>
</dbReference>
<evidence type="ECO:0000313" key="2">
    <source>
        <dbReference type="EMBL" id="KAA8898055.1"/>
    </source>
</evidence>
<proteinExistence type="predicted"/>
<dbReference type="InterPro" id="IPR036047">
    <property type="entry name" value="F-box-like_dom_sf"/>
</dbReference>
<reference evidence="2 3" key="1">
    <citation type="submission" date="2019-07" db="EMBL/GenBank/DDBJ databases">
        <title>Genome assembly of two rare yeast pathogens: Diutina rugosa and Trichomonascus ciferrii.</title>
        <authorList>
            <person name="Mixao V."/>
            <person name="Saus E."/>
            <person name="Hansen A."/>
            <person name="Lass-Flor C."/>
            <person name="Gabaldon T."/>
        </authorList>
    </citation>
    <scope>NUCLEOTIDE SEQUENCE [LARGE SCALE GENOMIC DNA]</scope>
    <source>
        <strain evidence="2 3">CBS 613</strain>
    </source>
</reference>
<dbReference type="VEuPathDB" id="FungiDB:DIURU_004909"/>
<dbReference type="CDD" id="cd09917">
    <property type="entry name" value="F-box_SF"/>
    <property type="match status" value="1"/>
</dbReference>
<gene>
    <name evidence="2" type="ORF">DIURU_004909</name>
</gene>
<dbReference type="AlphaFoldDB" id="A0A642UMF3"/>
<dbReference type="OMA" id="QFATIHL"/>
<comment type="caution">
    <text evidence="2">The sequence shown here is derived from an EMBL/GenBank/DDBJ whole genome shotgun (WGS) entry which is preliminary data.</text>
</comment>
<dbReference type="GeneID" id="54783560"/>